<keyword evidence="3" id="KW-1185">Reference proteome</keyword>
<dbReference type="InterPro" id="IPR006638">
    <property type="entry name" value="Elp3/MiaA/NifB-like_rSAM"/>
</dbReference>
<gene>
    <name evidence="2" type="ORF">FNY66_12360</name>
</gene>
<feature type="domain" description="Elp3/MiaA/NifB-like radical SAM core" evidence="1">
    <location>
        <begin position="50"/>
        <end position="272"/>
    </location>
</feature>
<dbReference type="OrthoDB" id="5193557at2"/>
<comment type="caution">
    <text evidence="2">The sequence shown here is derived from an EMBL/GenBank/DDBJ whole genome shotgun (WGS) entry which is preliminary data.</text>
</comment>
<name>A0A5M9HUM2_9FIRM</name>
<evidence type="ECO:0000313" key="3">
    <source>
        <dbReference type="Proteomes" id="UP000322025"/>
    </source>
</evidence>
<evidence type="ECO:0000259" key="1">
    <source>
        <dbReference type="SMART" id="SM00729"/>
    </source>
</evidence>
<dbReference type="InterPro" id="IPR058240">
    <property type="entry name" value="rSAM_sf"/>
</dbReference>
<dbReference type="GO" id="GO:0003824">
    <property type="term" value="F:catalytic activity"/>
    <property type="evidence" value="ECO:0007669"/>
    <property type="project" value="InterPro"/>
</dbReference>
<dbReference type="EMBL" id="VMSO01000019">
    <property type="protein sequence ID" value="KAA8500690.1"/>
    <property type="molecule type" value="Genomic_DNA"/>
</dbReference>
<evidence type="ECO:0000313" key="2">
    <source>
        <dbReference type="EMBL" id="KAA8500690.1"/>
    </source>
</evidence>
<sequence>MNKLQFMRKYSFDENDSINPLLAKWNNIARNKRPIIGNELKSTVCQSGKTAQIWIQSDACRFSKLGACTCCDYFQGQPDVDQVNAFVSALSQMDPSSNTIVLNTCGSVLDKSELKTETLVLIIDEIAKTNVSTVVLETHLNTITEEILKILLPYKNILDIYFEIGIETLNRDINQFILNKLPFDRNINRVIGLIHSYGFRVTGNVMTGFPFLDYASQVLDSVTTIRTLLDTGIDFIVLFPINIKKYTFMYDLYDNGFYKVVNGRILIDILTHFSQEELEYINVGWYGEPRIDIPGYKSDDMIVPYYCEKCYKQMMQLWLDYNCAWEGSEREQILSNMKAIVCSCNYDQLITTHKVEIDFDSLDKAYQHFYSSTDMEE</sequence>
<proteinExistence type="predicted"/>
<dbReference type="Proteomes" id="UP000322025">
    <property type="component" value="Unassembled WGS sequence"/>
</dbReference>
<dbReference type="SMART" id="SM00729">
    <property type="entry name" value="Elp3"/>
    <property type="match status" value="1"/>
</dbReference>
<dbReference type="SUPFAM" id="SSF102114">
    <property type="entry name" value="Radical SAM enzymes"/>
    <property type="match status" value="1"/>
</dbReference>
<dbReference type="AlphaFoldDB" id="A0A5M9HUM2"/>
<reference evidence="2" key="1">
    <citation type="submission" date="2019-07" db="EMBL/GenBank/DDBJ databases">
        <authorList>
            <person name="Wongkuna S."/>
            <person name="Scaria J."/>
        </authorList>
    </citation>
    <scope>NUCLEOTIDE SEQUENCE [LARGE SCALE GENOMIC DNA]</scope>
    <source>
        <strain evidence="2">SW178</strain>
    </source>
</reference>
<organism evidence="2 3">
    <name type="scientific">Mediterraneibacter catenae</name>
    <dbReference type="NCBI Taxonomy" id="2594882"/>
    <lineage>
        <taxon>Bacteria</taxon>
        <taxon>Bacillati</taxon>
        <taxon>Bacillota</taxon>
        <taxon>Clostridia</taxon>
        <taxon>Lachnospirales</taxon>
        <taxon>Lachnospiraceae</taxon>
        <taxon>Mediterraneibacter</taxon>
    </lineage>
</organism>
<dbReference type="RefSeq" id="WP_150311341.1">
    <property type="nucleotide sequence ID" value="NZ_VMSO01000019.1"/>
</dbReference>
<protein>
    <recommendedName>
        <fullName evidence="1">Elp3/MiaA/NifB-like radical SAM core domain-containing protein</fullName>
    </recommendedName>
</protein>
<dbReference type="GO" id="GO:0051536">
    <property type="term" value="F:iron-sulfur cluster binding"/>
    <property type="evidence" value="ECO:0007669"/>
    <property type="project" value="InterPro"/>
</dbReference>
<accession>A0A5M9HUM2</accession>